<proteinExistence type="predicted"/>
<dbReference type="EMBL" id="CP103445">
    <property type="protein sequence ID" value="UWS35455.1"/>
    <property type="molecule type" value="Genomic_DNA"/>
</dbReference>
<dbReference type="RefSeq" id="WP_244910215.1">
    <property type="nucleotide sequence ID" value="NZ_JANVCU010000002.1"/>
</dbReference>
<dbReference type="Pfam" id="PF11692">
    <property type="entry name" value="DUF3289"/>
    <property type="match status" value="1"/>
</dbReference>
<organism evidence="1 2">
    <name type="scientific">Erwinia pyrifoliae</name>
    <dbReference type="NCBI Taxonomy" id="79967"/>
    <lineage>
        <taxon>Bacteria</taxon>
        <taxon>Pseudomonadati</taxon>
        <taxon>Pseudomonadota</taxon>
        <taxon>Gammaproteobacteria</taxon>
        <taxon>Enterobacterales</taxon>
        <taxon>Erwiniaceae</taxon>
        <taxon>Erwinia</taxon>
    </lineage>
</organism>
<gene>
    <name evidence="1" type="ORF">NYP84_15705</name>
</gene>
<sequence>MRNNSFIYSMAGPYSHLIREMINNLQNNHAHPYKSLQLDNEI</sequence>
<evidence type="ECO:0000313" key="2">
    <source>
        <dbReference type="Proteomes" id="UP001058553"/>
    </source>
</evidence>
<dbReference type="Proteomes" id="UP001058553">
    <property type="component" value="Chromosome"/>
</dbReference>
<dbReference type="InterPro" id="IPR017483">
    <property type="entry name" value="CHP03034"/>
</dbReference>
<reference evidence="1" key="1">
    <citation type="submission" date="2022-07" db="EMBL/GenBank/DDBJ databases">
        <title>Genetic diversity of Erwinia pyrifoliae.</title>
        <authorList>
            <person name="Park D.S."/>
            <person name="Ham H."/>
        </authorList>
    </citation>
    <scope>NUCLEOTIDE SEQUENCE</scope>
    <source>
        <strain evidence="1">CP201486</strain>
    </source>
</reference>
<accession>A0ABY5XDB2</accession>
<protein>
    <submittedName>
        <fullName evidence="1">DUF3289 family protein</fullName>
    </submittedName>
</protein>
<keyword evidence="2" id="KW-1185">Reference proteome</keyword>
<name>A0ABY5XDB2_ERWPY</name>
<evidence type="ECO:0000313" key="1">
    <source>
        <dbReference type="EMBL" id="UWS35455.1"/>
    </source>
</evidence>